<proteinExistence type="predicted"/>
<sequence>MTNFEQWIEQWEAIIDEILSLGTRHLNQPLISELANWKQNAIELGFKTEADLANTLIDNDVEHNQKVEAFLQLAIRQEILANNLTIDKQLNIIGG</sequence>
<keyword evidence="2" id="KW-1185">Reference proteome</keyword>
<dbReference type="EMBL" id="QGGU01000005">
    <property type="protein sequence ID" value="PWK51781.1"/>
    <property type="molecule type" value="Genomic_DNA"/>
</dbReference>
<gene>
    <name evidence="1" type="ORF">C8D97_10596</name>
</gene>
<name>A0A316FSP1_9GAMM</name>
<reference evidence="1 2" key="1">
    <citation type="submission" date="2018-05" db="EMBL/GenBank/DDBJ databases">
        <title>Genomic Encyclopedia of Type Strains, Phase IV (KMG-IV): sequencing the most valuable type-strain genomes for metagenomic binning, comparative biology and taxonomic classification.</title>
        <authorList>
            <person name="Goeker M."/>
        </authorList>
    </citation>
    <scope>NUCLEOTIDE SEQUENCE [LARGE SCALE GENOMIC DNA]</scope>
    <source>
        <strain evidence="1 2">DSM 25350</strain>
    </source>
</reference>
<organism evidence="1 2">
    <name type="scientific">Pleionea mediterranea</name>
    <dbReference type="NCBI Taxonomy" id="523701"/>
    <lineage>
        <taxon>Bacteria</taxon>
        <taxon>Pseudomonadati</taxon>
        <taxon>Pseudomonadota</taxon>
        <taxon>Gammaproteobacteria</taxon>
        <taxon>Oceanospirillales</taxon>
        <taxon>Pleioneaceae</taxon>
        <taxon>Pleionea</taxon>
    </lineage>
</organism>
<accession>A0A316FSP1</accession>
<comment type="caution">
    <text evidence="1">The sequence shown here is derived from an EMBL/GenBank/DDBJ whole genome shotgun (WGS) entry which is preliminary data.</text>
</comment>
<dbReference type="RefSeq" id="WP_109763175.1">
    <property type="nucleotide sequence ID" value="NZ_QGGU01000005.1"/>
</dbReference>
<protein>
    <submittedName>
        <fullName evidence="1">Uncharacterized protein</fullName>
    </submittedName>
</protein>
<evidence type="ECO:0000313" key="1">
    <source>
        <dbReference type="EMBL" id="PWK51781.1"/>
    </source>
</evidence>
<dbReference type="Proteomes" id="UP000245790">
    <property type="component" value="Unassembled WGS sequence"/>
</dbReference>
<dbReference type="AlphaFoldDB" id="A0A316FSP1"/>
<evidence type="ECO:0000313" key="2">
    <source>
        <dbReference type="Proteomes" id="UP000245790"/>
    </source>
</evidence>